<proteinExistence type="predicted"/>
<keyword evidence="4" id="KW-1185">Reference proteome</keyword>
<reference evidence="1" key="1">
    <citation type="submission" date="2016-10" db="EMBL/GenBank/DDBJ databases">
        <authorList>
            <person name="de Groot N.N."/>
        </authorList>
    </citation>
    <scope>NUCLEOTIDE SEQUENCE [LARGE SCALE GENOMIC DNA]</scope>
    <source>
        <strain evidence="1">CCBAU85039</strain>
    </source>
</reference>
<evidence type="ECO:0000313" key="3">
    <source>
        <dbReference type="Proteomes" id="UP000183063"/>
    </source>
</evidence>
<accession>A0A1H8G3B5</accession>
<dbReference type="OrthoDB" id="7875733at2"/>
<dbReference type="Proteomes" id="UP000198939">
    <property type="component" value="Unassembled WGS sequence"/>
</dbReference>
<dbReference type="Proteomes" id="UP000183063">
    <property type="component" value="Unassembled WGS sequence"/>
</dbReference>
<dbReference type="AlphaFoldDB" id="A0A1H8G3B5"/>
<evidence type="ECO:0000313" key="2">
    <source>
        <dbReference type="EMBL" id="SEN38513.1"/>
    </source>
</evidence>
<reference evidence="2 4" key="3">
    <citation type="submission" date="2016-10" db="EMBL/GenBank/DDBJ databases">
        <authorList>
            <person name="Varghese N."/>
            <person name="Submissions S."/>
        </authorList>
    </citation>
    <scope>NUCLEOTIDE SEQUENCE [LARGE SCALE GENOMIC DNA]</scope>
    <source>
        <strain evidence="2 4">CGMCC 1.7071</strain>
    </source>
</reference>
<name>A0A1H8G3B5_9HYPH</name>
<protein>
    <submittedName>
        <fullName evidence="1">Uncharacterized protein</fullName>
    </submittedName>
</protein>
<evidence type="ECO:0000313" key="4">
    <source>
        <dbReference type="Proteomes" id="UP000198939"/>
    </source>
</evidence>
<sequence length="283" mass="32120">MPFSAEDLVANPQFILAIRFHAGRMRGMFDAGPRLARLLASQQRWLLTQTAFALAMERDPADPASGFTAVRLTGEITSRKVASRNTVLSFIDELFTYRFIAYEPGAERRRPRQFEPAEISHQAMFGWLVSNLGALDLLDGGNRVAHVEAHPELIRIMQPRIARNCLQDPQWREPSEHVALFLWNDAGGLIVDHLVSRIDLEGNDPDRVVVGHLDSRALAADFMISRTHLQRLFAKAAQQGSLGWNATDRKPVLWISRSFVEQYSLWQAIKFAYVDEAFHWGTR</sequence>
<organism evidence="1 3">
    <name type="scientific">Rhizobium tibeticum</name>
    <dbReference type="NCBI Taxonomy" id="501024"/>
    <lineage>
        <taxon>Bacteria</taxon>
        <taxon>Pseudomonadati</taxon>
        <taxon>Pseudomonadota</taxon>
        <taxon>Alphaproteobacteria</taxon>
        <taxon>Hyphomicrobiales</taxon>
        <taxon>Rhizobiaceae</taxon>
        <taxon>Rhizobium/Agrobacterium group</taxon>
        <taxon>Rhizobium</taxon>
    </lineage>
</organism>
<gene>
    <name evidence="1" type="ORF">RTCCBAU85039_1276</name>
    <name evidence="2" type="ORF">SAMN05216228_100486</name>
</gene>
<evidence type="ECO:0000313" key="1">
    <source>
        <dbReference type="EMBL" id="SEH58907.1"/>
    </source>
</evidence>
<dbReference type="EMBL" id="FOCV01000004">
    <property type="protein sequence ID" value="SEN38513.1"/>
    <property type="molecule type" value="Genomic_DNA"/>
</dbReference>
<dbReference type="EMBL" id="FNXB01000006">
    <property type="protein sequence ID" value="SEH58907.1"/>
    <property type="molecule type" value="Genomic_DNA"/>
</dbReference>
<dbReference type="RefSeq" id="WP_072372221.1">
    <property type="nucleotide sequence ID" value="NZ_FNXB01000006.1"/>
</dbReference>
<reference evidence="3" key="2">
    <citation type="submission" date="2016-10" db="EMBL/GenBank/DDBJ databases">
        <authorList>
            <person name="Wibberg D."/>
        </authorList>
    </citation>
    <scope>NUCLEOTIDE SEQUENCE [LARGE SCALE GENOMIC DNA]</scope>
</reference>